<dbReference type="InterPro" id="IPR037124">
    <property type="entry name" value="Chaperonin_GroES_sf"/>
</dbReference>
<keyword evidence="1" id="KW-0143">Chaperone</keyword>
<dbReference type="InterPro" id="IPR011032">
    <property type="entry name" value="GroES-like_sf"/>
</dbReference>
<dbReference type="SMART" id="SM00883">
    <property type="entry name" value="Cpn10"/>
    <property type="match status" value="1"/>
</dbReference>
<dbReference type="InterPro" id="IPR020818">
    <property type="entry name" value="Chaperonin_GroES"/>
</dbReference>
<protein>
    <submittedName>
        <fullName evidence="2">Co-chaperonin GroES</fullName>
    </submittedName>
</protein>
<dbReference type="GO" id="GO:0005524">
    <property type="term" value="F:ATP binding"/>
    <property type="evidence" value="ECO:0007669"/>
    <property type="project" value="InterPro"/>
</dbReference>
<dbReference type="EMBL" id="KU970864">
    <property type="protein sequence ID" value="ASN63458.1"/>
    <property type="molecule type" value="Genomic_DNA"/>
</dbReference>
<organism evidence="2">
    <name type="scientific">uncultured virus</name>
    <dbReference type="NCBI Taxonomy" id="340016"/>
    <lineage>
        <taxon>Viruses</taxon>
        <taxon>environmental samples</taxon>
    </lineage>
</organism>
<dbReference type="CDD" id="cd00320">
    <property type="entry name" value="cpn10"/>
    <property type="match status" value="1"/>
</dbReference>
<proteinExistence type="predicted"/>
<dbReference type="Pfam" id="PF00166">
    <property type="entry name" value="Cpn10"/>
    <property type="match status" value="1"/>
</dbReference>
<sequence length="163" mass="18081">MSKTLYLPEHVAQKVKKERTEAAASELPSINSAYVDEKDRVLNPDLLETPLLDRLPQPTGWRILVMPYQGAATTKGGLHIPDEVRDREAVATVVAYVLKLGPLAYKDPGKFGPDAEPWCKQGQWVAIGRYSGSRFKIDGGEIRIINDDEVIATLLEPTDIKQV</sequence>
<dbReference type="SUPFAM" id="SSF50129">
    <property type="entry name" value="GroES-like"/>
    <property type="match status" value="1"/>
</dbReference>
<name>A0A221S3F5_9VIRU</name>
<evidence type="ECO:0000256" key="1">
    <source>
        <dbReference type="ARBA" id="ARBA00023186"/>
    </source>
</evidence>
<dbReference type="Gene3D" id="2.30.33.40">
    <property type="entry name" value="GroES chaperonin"/>
    <property type="match status" value="1"/>
</dbReference>
<evidence type="ECO:0000313" key="2">
    <source>
        <dbReference type="EMBL" id="ASN63458.1"/>
    </source>
</evidence>
<reference evidence="2" key="1">
    <citation type="submission" date="2016-03" db="EMBL/GenBank/DDBJ databases">
        <title>Novel chaperonins are prevalent in the virioplankton and link to viral biology and ecology.</title>
        <authorList>
            <person name="Marine R.L."/>
            <person name="Nasko D.J."/>
            <person name="Polson S.W."/>
            <person name="Wommack K.E."/>
        </authorList>
    </citation>
    <scope>NUCLEOTIDE SEQUENCE</scope>
</reference>
<gene>
    <name evidence="2" type="primary">groES</name>
</gene>
<dbReference type="GO" id="GO:0044183">
    <property type="term" value="F:protein folding chaperone"/>
    <property type="evidence" value="ECO:0007669"/>
    <property type="project" value="InterPro"/>
</dbReference>
<accession>A0A221S3F5</accession>